<evidence type="ECO:0000313" key="3">
    <source>
        <dbReference type="Proteomes" id="UP000322234"/>
    </source>
</evidence>
<dbReference type="AlphaFoldDB" id="A0A6B0QPG6"/>
<comment type="caution">
    <text evidence="2">The sequence shown here is derived from an EMBL/GenBank/DDBJ whole genome shotgun (WGS) entry which is preliminary data.</text>
</comment>
<accession>A0A6B0QPG6</accession>
<name>A0A6B0QPG6_9CETA</name>
<evidence type="ECO:0000256" key="1">
    <source>
        <dbReference type="SAM" id="MobiDB-lite"/>
    </source>
</evidence>
<protein>
    <submittedName>
        <fullName evidence="2">Uncharacterized protein</fullName>
    </submittedName>
</protein>
<proteinExistence type="predicted"/>
<feature type="region of interest" description="Disordered" evidence="1">
    <location>
        <begin position="1"/>
        <end position="53"/>
    </location>
</feature>
<dbReference type="Proteomes" id="UP000322234">
    <property type="component" value="Unassembled WGS sequence"/>
</dbReference>
<evidence type="ECO:0000313" key="2">
    <source>
        <dbReference type="EMBL" id="MXQ79529.1"/>
    </source>
</evidence>
<keyword evidence="3" id="KW-1185">Reference proteome</keyword>
<dbReference type="EMBL" id="VBQZ03000002">
    <property type="protein sequence ID" value="MXQ79529.1"/>
    <property type="molecule type" value="Genomic_DNA"/>
</dbReference>
<feature type="compositionally biased region" description="Low complexity" evidence="1">
    <location>
        <begin position="29"/>
        <end position="42"/>
    </location>
</feature>
<gene>
    <name evidence="2" type="ORF">E5288_WYG007042</name>
</gene>
<organism evidence="2 3">
    <name type="scientific">Bos mutus</name>
    <name type="common">wild yak</name>
    <dbReference type="NCBI Taxonomy" id="72004"/>
    <lineage>
        <taxon>Eukaryota</taxon>
        <taxon>Metazoa</taxon>
        <taxon>Chordata</taxon>
        <taxon>Craniata</taxon>
        <taxon>Vertebrata</taxon>
        <taxon>Euteleostomi</taxon>
        <taxon>Mammalia</taxon>
        <taxon>Eutheria</taxon>
        <taxon>Laurasiatheria</taxon>
        <taxon>Artiodactyla</taxon>
        <taxon>Ruminantia</taxon>
        <taxon>Pecora</taxon>
        <taxon>Bovidae</taxon>
        <taxon>Bovinae</taxon>
        <taxon>Bos</taxon>
    </lineage>
</organism>
<feature type="compositionally biased region" description="Pro residues" evidence="1">
    <location>
        <begin position="17"/>
        <end position="28"/>
    </location>
</feature>
<sequence>MNLGRSSAPSPHRNSGAPPPSRPAPNPPASSAARTTKASAGTRQIQGAEQRRSTAAHLRYLPGPPRGSEQIKPAHRTHPFRVRSRTLFRPTFPLPSGGNDVKAGLRFVSTSRERKAVFRSSRLLQLVIPASWDFGSSYLPNAWQGLSGDAARPLSTRNLARHACRPDGTTGML</sequence>
<reference evidence="2" key="1">
    <citation type="submission" date="2019-10" db="EMBL/GenBank/DDBJ databases">
        <title>The sequence and de novo assembly of the wild yak genome.</title>
        <authorList>
            <person name="Liu Y."/>
        </authorList>
    </citation>
    <scope>NUCLEOTIDE SEQUENCE [LARGE SCALE GENOMIC DNA]</scope>
    <source>
        <strain evidence="2">WY2019</strain>
    </source>
</reference>